<keyword evidence="2" id="KW-1133">Transmembrane helix</keyword>
<organism evidence="4 5">
    <name type="scientific">Hericium alpestre</name>
    <dbReference type="NCBI Taxonomy" id="135208"/>
    <lineage>
        <taxon>Eukaryota</taxon>
        <taxon>Fungi</taxon>
        <taxon>Dikarya</taxon>
        <taxon>Basidiomycota</taxon>
        <taxon>Agaricomycotina</taxon>
        <taxon>Agaricomycetes</taxon>
        <taxon>Russulales</taxon>
        <taxon>Hericiaceae</taxon>
        <taxon>Hericium</taxon>
    </lineage>
</organism>
<evidence type="ECO:0000256" key="2">
    <source>
        <dbReference type="SAM" id="Phobius"/>
    </source>
</evidence>
<feature type="signal peptide" evidence="3">
    <location>
        <begin position="1"/>
        <end position="21"/>
    </location>
</feature>
<evidence type="ECO:0000256" key="1">
    <source>
        <dbReference type="SAM" id="MobiDB-lite"/>
    </source>
</evidence>
<feature type="region of interest" description="Disordered" evidence="1">
    <location>
        <begin position="358"/>
        <end position="379"/>
    </location>
</feature>
<dbReference type="EMBL" id="SFCI01001118">
    <property type="protein sequence ID" value="TFY76720.1"/>
    <property type="molecule type" value="Genomic_DNA"/>
</dbReference>
<dbReference type="STRING" id="135208.A0A4Y9ZR58"/>
<comment type="caution">
    <text evidence="4">The sequence shown here is derived from an EMBL/GenBank/DDBJ whole genome shotgun (WGS) entry which is preliminary data.</text>
</comment>
<evidence type="ECO:0000313" key="4">
    <source>
        <dbReference type="EMBL" id="TFY76720.1"/>
    </source>
</evidence>
<evidence type="ECO:0000313" key="5">
    <source>
        <dbReference type="Proteomes" id="UP000298061"/>
    </source>
</evidence>
<proteinExistence type="predicted"/>
<reference evidence="4 5" key="1">
    <citation type="submission" date="2019-02" db="EMBL/GenBank/DDBJ databases">
        <title>Genome sequencing of the rare red list fungi Hericium alpestre (H. flagellum).</title>
        <authorList>
            <person name="Buettner E."/>
            <person name="Kellner H."/>
        </authorList>
    </citation>
    <scope>NUCLEOTIDE SEQUENCE [LARGE SCALE GENOMIC DNA]</scope>
    <source>
        <strain evidence="4 5">DSM 108284</strain>
    </source>
</reference>
<name>A0A4Y9ZR58_9AGAM</name>
<keyword evidence="2" id="KW-0472">Membrane</keyword>
<keyword evidence="3" id="KW-0732">Signal</keyword>
<keyword evidence="5" id="KW-1185">Reference proteome</keyword>
<protein>
    <submittedName>
        <fullName evidence="4">Uncharacterized protein</fullName>
    </submittedName>
</protein>
<feature type="transmembrane region" description="Helical" evidence="2">
    <location>
        <begin position="271"/>
        <end position="292"/>
    </location>
</feature>
<dbReference type="AlphaFoldDB" id="A0A4Y9ZR58"/>
<dbReference type="OrthoDB" id="8062037at2759"/>
<accession>A0A4Y9ZR58</accession>
<feature type="chain" id="PRO_5021505586" evidence="3">
    <location>
        <begin position="22"/>
        <end position="379"/>
    </location>
</feature>
<sequence length="379" mass="40385">MLLGFVLLAYCWCWAGDGVQAYIPATPSNDTSTAIASGLNLTDVSNLYLQWYKNGWVQIAIEACSWLIVDILYRFYTQTVSYELVKTGSDGISKGALVHFSEAVVRNDSSDLTTTPWIALVACDFNATHASQEDDIFTLARDRGAVGALLYSEWSQACIVNPEYADPNEFEQVMDIYSTQSLSSARQAPSIFAAINVTVYGTYDPQRLNESQSVINDTLQAGYPTAPGYLWATLAAWNATADPGVNSVSPGNGGGNGGGGGGSPKTTLAMIILYAITGCVSAMFCVVIITGVGSFHSASRISTDAYLQAIRAIRHPERYRVANMTQGGPGFGEGRGGVLARAVLDTFPIIKFGRDNPGVAPKDSSPARATLAAAVPRSR</sequence>
<keyword evidence="2" id="KW-0812">Transmembrane</keyword>
<dbReference type="Proteomes" id="UP000298061">
    <property type="component" value="Unassembled WGS sequence"/>
</dbReference>
<evidence type="ECO:0000256" key="3">
    <source>
        <dbReference type="SAM" id="SignalP"/>
    </source>
</evidence>
<gene>
    <name evidence="4" type="ORF">EWM64_g7293</name>
</gene>